<sequence length="232" mass="25261">MSVAVITGATKGIGRALALMGAEKGYDLALCSRTLADLEAFKAELLAINSDIKVFIQAVDMSKKAAVKAFGAAILQEFEQLDLVINNAGVFIPCPLTEAGHEQSFELMMDTNLYSAYYLTQALLPKMQAQKSGHIFNMCSIASFMPYGAYAVSKHAMLGFSRVLREEVKAQGIRVTAVMPGATYTASWEGTELPQERFMKAEDIAQSVWDCHGLSPQTVVEEIILRPQLGDI</sequence>
<dbReference type="OrthoDB" id="9810734at2"/>
<accession>H6L9C6</accession>
<dbReference type="PANTHER" id="PTHR44196:SF1">
    <property type="entry name" value="DEHYDROGENASE_REDUCTASE SDR FAMILY MEMBER 7B"/>
    <property type="match status" value="1"/>
</dbReference>
<evidence type="ECO:0000313" key="6">
    <source>
        <dbReference type="Proteomes" id="UP000007519"/>
    </source>
</evidence>
<dbReference type="PROSITE" id="PS00061">
    <property type="entry name" value="ADH_SHORT"/>
    <property type="match status" value="1"/>
</dbReference>
<dbReference type="SUPFAM" id="SSF51735">
    <property type="entry name" value="NAD(P)-binding Rossmann-fold domains"/>
    <property type="match status" value="1"/>
</dbReference>
<dbReference type="Proteomes" id="UP000007519">
    <property type="component" value="Chromosome"/>
</dbReference>
<reference evidence="5 6" key="1">
    <citation type="journal article" date="2012" name="Stand. Genomic Sci.">
        <title>Complete genome sequencing and analysis of Saprospira grandis str. Lewin, a predatory marine bacterium.</title>
        <authorList>
            <person name="Saw J.H."/>
            <person name="Yuryev A."/>
            <person name="Kanbe M."/>
            <person name="Hou S."/>
            <person name="Young A.G."/>
            <person name="Aizawa S."/>
            <person name="Alam M."/>
        </authorList>
    </citation>
    <scope>NUCLEOTIDE SEQUENCE [LARGE SCALE GENOMIC DNA]</scope>
    <source>
        <strain evidence="5 6">Lewin</strain>
    </source>
</reference>
<gene>
    <name evidence="5" type="ordered locus">SGRA_1563</name>
</gene>
<dbReference type="PRINTS" id="PR00080">
    <property type="entry name" value="SDRFAMILY"/>
</dbReference>
<feature type="domain" description="Ketoreductase" evidence="4">
    <location>
        <begin position="2"/>
        <end position="179"/>
    </location>
</feature>
<name>H6L9C6_SAPGL</name>
<evidence type="ECO:0000256" key="2">
    <source>
        <dbReference type="ARBA" id="ARBA00023002"/>
    </source>
</evidence>
<dbReference type="HOGENOM" id="CLU_010194_2_10_10"/>
<evidence type="ECO:0000313" key="5">
    <source>
        <dbReference type="EMBL" id="AFC24298.1"/>
    </source>
</evidence>
<dbReference type="KEGG" id="sgn:SGRA_1563"/>
<dbReference type="PRINTS" id="PR00081">
    <property type="entry name" value="GDHRDH"/>
</dbReference>
<dbReference type="GO" id="GO:0016020">
    <property type="term" value="C:membrane"/>
    <property type="evidence" value="ECO:0007669"/>
    <property type="project" value="TreeGrafter"/>
</dbReference>
<evidence type="ECO:0000256" key="1">
    <source>
        <dbReference type="ARBA" id="ARBA00006484"/>
    </source>
</evidence>
<keyword evidence="2" id="KW-0560">Oxidoreductase</keyword>
<dbReference type="InterPro" id="IPR036291">
    <property type="entry name" value="NAD(P)-bd_dom_sf"/>
</dbReference>
<dbReference type="eggNOG" id="COG4221">
    <property type="taxonomic scope" value="Bacteria"/>
</dbReference>
<dbReference type="InterPro" id="IPR020904">
    <property type="entry name" value="Sc_DH/Rdtase_CS"/>
</dbReference>
<dbReference type="RefSeq" id="WP_015691934.1">
    <property type="nucleotide sequence ID" value="NC_016940.1"/>
</dbReference>
<dbReference type="Pfam" id="PF00106">
    <property type="entry name" value="adh_short"/>
    <property type="match status" value="1"/>
</dbReference>
<dbReference type="SMART" id="SM00822">
    <property type="entry name" value="PKS_KR"/>
    <property type="match status" value="1"/>
</dbReference>
<dbReference type="GO" id="GO:0016491">
    <property type="term" value="F:oxidoreductase activity"/>
    <property type="evidence" value="ECO:0007669"/>
    <property type="project" value="UniProtKB-KW"/>
</dbReference>
<proteinExistence type="inferred from homology"/>
<dbReference type="InterPro" id="IPR002347">
    <property type="entry name" value="SDR_fam"/>
</dbReference>
<dbReference type="STRING" id="984262.SGRA_1563"/>
<organism evidence="5 6">
    <name type="scientific">Saprospira grandis (strain Lewin)</name>
    <dbReference type="NCBI Taxonomy" id="984262"/>
    <lineage>
        <taxon>Bacteria</taxon>
        <taxon>Pseudomonadati</taxon>
        <taxon>Bacteroidota</taxon>
        <taxon>Saprospiria</taxon>
        <taxon>Saprospirales</taxon>
        <taxon>Saprospiraceae</taxon>
        <taxon>Saprospira</taxon>
    </lineage>
</organism>
<dbReference type="AlphaFoldDB" id="H6L9C6"/>
<evidence type="ECO:0000256" key="3">
    <source>
        <dbReference type="RuleBase" id="RU000363"/>
    </source>
</evidence>
<protein>
    <submittedName>
        <fullName evidence="5">Short-chain dehydrogenase/reductase sdr</fullName>
    </submittedName>
</protein>
<keyword evidence="6" id="KW-1185">Reference proteome</keyword>
<dbReference type="EMBL" id="CP002831">
    <property type="protein sequence ID" value="AFC24298.1"/>
    <property type="molecule type" value="Genomic_DNA"/>
</dbReference>
<dbReference type="Gene3D" id="3.40.50.720">
    <property type="entry name" value="NAD(P)-binding Rossmann-like Domain"/>
    <property type="match status" value="1"/>
</dbReference>
<dbReference type="InterPro" id="IPR057326">
    <property type="entry name" value="KR_dom"/>
</dbReference>
<dbReference type="CDD" id="cd05233">
    <property type="entry name" value="SDR_c"/>
    <property type="match status" value="1"/>
</dbReference>
<dbReference type="PANTHER" id="PTHR44196">
    <property type="entry name" value="DEHYDROGENASE/REDUCTASE SDR FAMILY MEMBER 7B"/>
    <property type="match status" value="1"/>
</dbReference>
<comment type="similarity">
    <text evidence="1 3">Belongs to the short-chain dehydrogenases/reductases (SDR) family.</text>
</comment>
<evidence type="ECO:0000259" key="4">
    <source>
        <dbReference type="SMART" id="SM00822"/>
    </source>
</evidence>